<protein>
    <submittedName>
        <fullName evidence="2">Uncharacterized protein</fullName>
    </submittedName>
</protein>
<organism evidence="2 3">
    <name type="scientific">Lasiosphaeria miniovina</name>
    <dbReference type="NCBI Taxonomy" id="1954250"/>
    <lineage>
        <taxon>Eukaryota</taxon>
        <taxon>Fungi</taxon>
        <taxon>Dikarya</taxon>
        <taxon>Ascomycota</taxon>
        <taxon>Pezizomycotina</taxon>
        <taxon>Sordariomycetes</taxon>
        <taxon>Sordariomycetidae</taxon>
        <taxon>Sordariales</taxon>
        <taxon>Lasiosphaeriaceae</taxon>
        <taxon>Lasiosphaeria</taxon>
    </lineage>
</organism>
<feature type="compositionally biased region" description="Basic and acidic residues" evidence="1">
    <location>
        <begin position="21"/>
        <end position="32"/>
    </location>
</feature>
<dbReference type="EMBL" id="JAUIRO010000002">
    <property type="protein sequence ID" value="KAK0728099.1"/>
    <property type="molecule type" value="Genomic_DNA"/>
</dbReference>
<dbReference type="RefSeq" id="XP_060300954.1">
    <property type="nucleotide sequence ID" value="XM_060433490.1"/>
</dbReference>
<accession>A0AA40B5J1</accession>
<dbReference type="GeneID" id="85316761"/>
<name>A0AA40B5J1_9PEZI</name>
<dbReference type="AlphaFoldDB" id="A0AA40B5J1"/>
<evidence type="ECO:0000313" key="2">
    <source>
        <dbReference type="EMBL" id="KAK0728099.1"/>
    </source>
</evidence>
<sequence length="91" mass="9876">MSPGTERPGLPLSICLPFPDHPPEGNENEPKHFCTGRATPQPWRIGACDPIHSTPPPLDHPPAHKNTNGGRLGTLKLPYALPSRFLPGYLP</sequence>
<evidence type="ECO:0000313" key="3">
    <source>
        <dbReference type="Proteomes" id="UP001172101"/>
    </source>
</evidence>
<gene>
    <name evidence="2" type="ORF">B0T26DRAFT_157982</name>
</gene>
<reference evidence="2" key="1">
    <citation type="submission" date="2023-06" db="EMBL/GenBank/DDBJ databases">
        <title>Genome-scale phylogeny and comparative genomics of the fungal order Sordariales.</title>
        <authorList>
            <consortium name="Lawrence Berkeley National Laboratory"/>
            <person name="Hensen N."/>
            <person name="Bonometti L."/>
            <person name="Westerberg I."/>
            <person name="Brannstrom I.O."/>
            <person name="Guillou S."/>
            <person name="Cros-Aarteil S."/>
            <person name="Calhoun S."/>
            <person name="Haridas S."/>
            <person name="Kuo A."/>
            <person name="Mondo S."/>
            <person name="Pangilinan J."/>
            <person name="Riley R."/>
            <person name="LaButti K."/>
            <person name="Andreopoulos B."/>
            <person name="Lipzen A."/>
            <person name="Chen C."/>
            <person name="Yanf M."/>
            <person name="Daum C."/>
            <person name="Ng V."/>
            <person name="Clum A."/>
            <person name="Steindorff A."/>
            <person name="Ohm R."/>
            <person name="Martin F."/>
            <person name="Silar P."/>
            <person name="Natvig D."/>
            <person name="Lalanne C."/>
            <person name="Gautier V."/>
            <person name="Ament-velasquez S.L."/>
            <person name="Kruys A."/>
            <person name="Hutchinson M.I."/>
            <person name="Powell A.J."/>
            <person name="Barry K."/>
            <person name="Miller A.N."/>
            <person name="Grigoriev I.V."/>
            <person name="Debuchy R."/>
            <person name="Gladieux P."/>
            <person name="Thoren M.H."/>
            <person name="Johannesson H."/>
        </authorList>
    </citation>
    <scope>NUCLEOTIDE SEQUENCE</scope>
    <source>
        <strain evidence="2">SMH2392-1A</strain>
    </source>
</reference>
<keyword evidence="3" id="KW-1185">Reference proteome</keyword>
<proteinExistence type="predicted"/>
<comment type="caution">
    <text evidence="2">The sequence shown here is derived from an EMBL/GenBank/DDBJ whole genome shotgun (WGS) entry which is preliminary data.</text>
</comment>
<dbReference type="Proteomes" id="UP001172101">
    <property type="component" value="Unassembled WGS sequence"/>
</dbReference>
<feature type="region of interest" description="Disordered" evidence="1">
    <location>
        <begin position="1"/>
        <end position="75"/>
    </location>
</feature>
<evidence type="ECO:0000256" key="1">
    <source>
        <dbReference type="SAM" id="MobiDB-lite"/>
    </source>
</evidence>